<dbReference type="CDD" id="cd08241">
    <property type="entry name" value="QOR1"/>
    <property type="match status" value="1"/>
</dbReference>
<dbReference type="InterPro" id="IPR013149">
    <property type="entry name" value="ADH-like_C"/>
</dbReference>
<dbReference type="InterPro" id="IPR036291">
    <property type="entry name" value="NAD(P)-bd_dom_sf"/>
</dbReference>
<dbReference type="SUPFAM" id="SSF51735">
    <property type="entry name" value="NAD(P)-binding Rossmann-fold domains"/>
    <property type="match status" value="1"/>
</dbReference>
<proteinExistence type="predicted"/>
<dbReference type="Pfam" id="PF08240">
    <property type="entry name" value="ADH_N"/>
    <property type="match status" value="1"/>
</dbReference>
<dbReference type="InterPro" id="IPR011032">
    <property type="entry name" value="GroES-like_sf"/>
</dbReference>
<feature type="domain" description="Enoyl reductase (ER)" evidence="1">
    <location>
        <begin position="10"/>
        <end position="327"/>
    </location>
</feature>
<dbReference type="Pfam" id="PF00107">
    <property type="entry name" value="ADH_zinc_N"/>
    <property type="match status" value="1"/>
</dbReference>
<dbReference type="InterPro" id="IPR020843">
    <property type="entry name" value="ER"/>
</dbReference>
<organism evidence="2 3">
    <name type="scientific">Hoeflea ulvae</name>
    <dbReference type="NCBI Taxonomy" id="2983764"/>
    <lineage>
        <taxon>Bacteria</taxon>
        <taxon>Pseudomonadati</taxon>
        <taxon>Pseudomonadota</taxon>
        <taxon>Alphaproteobacteria</taxon>
        <taxon>Hyphomicrobiales</taxon>
        <taxon>Rhizobiaceae</taxon>
        <taxon>Hoeflea</taxon>
    </lineage>
</organism>
<protein>
    <submittedName>
        <fullName evidence="2">NADPH:quinone oxidoreductase family protein</fullName>
    </submittedName>
</protein>
<dbReference type="PANTHER" id="PTHR43677">
    <property type="entry name" value="SHORT-CHAIN DEHYDROGENASE/REDUCTASE"/>
    <property type="match status" value="1"/>
</dbReference>
<dbReference type="EMBL" id="JAOVZQ010000001">
    <property type="protein sequence ID" value="MCY0093281.1"/>
    <property type="molecule type" value="Genomic_DNA"/>
</dbReference>
<name>A0ABT3YBL0_9HYPH</name>
<keyword evidence="3" id="KW-1185">Reference proteome</keyword>
<accession>A0ABT3YBL0</accession>
<dbReference type="Gene3D" id="3.90.180.10">
    <property type="entry name" value="Medium-chain alcohol dehydrogenases, catalytic domain"/>
    <property type="match status" value="1"/>
</dbReference>
<evidence type="ECO:0000313" key="3">
    <source>
        <dbReference type="Proteomes" id="UP001081283"/>
    </source>
</evidence>
<dbReference type="RefSeq" id="WP_267611250.1">
    <property type="nucleotide sequence ID" value="NZ_JAOVZQ010000001.1"/>
</dbReference>
<comment type="caution">
    <text evidence="2">The sequence shown here is derived from an EMBL/GenBank/DDBJ whole genome shotgun (WGS) entry which is preliminary data.</text>
</comment>
<reference evidence="2" key="1">
    <citation type="submission" date="2022-10" db="EMBL/GenBank/DDBJ databases">
        <title>Hoeflea sp. J2-29, isolated from marine algae.</title>
        <authorList>
            <person name="Kristyanto S."/>
            <person name="Kim J.M."/>
            <person name="Jeon C.O."/>
        </authorList>
    </citation>
    <scope>NUCLEOTIDE SEQUENCE</scope>
    <source>
        <strain evidence="2">J2-29</strain>
    </source>
</reference>
<dbReference type="PANTHER" id="PTHR43677:SF4">
    <property type="entry name" value="QUINONE OXIDOREDUCTASE-LIKE PROTEIN 2"/>
    <property type="match status" value="1"/>
</dbReference>
<gene>
    <name evidence="2" type="ORF">OEG82_04440</name>
</gene>
<dbReference type="SMART" id="SM00829">
    <property type="entry name" value="PKS_ER"/>
    <property type="match status" value="1"/>
</dbReference>
<sequence>MKAVLVRRFAPIEEAAIEDVASLVPGKGEVVVDLHAAEVNFPDILVMEGNYQKKPPLPFSPGKAGAGVVSAVGEGVTKLSIGDRVAVQVEYGAYAEQLCTTAVNCFKMPVAMPFEVAAALSLVYQTAHFALVERAHMQPGDRVMVLGASGGVGSAAVQLAKALGAGTVIGGVKGARNAELARAAGCDETVDLDMDNLRDGLRDAVHLATDGYGVNVVIDPVGGAVTEAALRALDWRGRLVVIGFAAGSIPTIKANYLLVKNIAVTGLQWSDYRERAPDWIERVQLEIFDLWSSGRLAPQIADSMPLAQFAEALNRLKSGSAHGKIILVS</sequence>
<dbReference type="Proteomes" id="UP001081283">
    <property type="component" value="Unassembled WGS sequence"/>
</dbReference>
<dbReference type="Gene3D" id="3.40.50.720">
    <property type="entry name" value="NAD(P)-binding Rossmann-like Domain"/>
    <property type="match status" value="1"/>
</dbReference>
<dbReference type="InterPro" id="IPR051397">
    <property type="entry name" value="Zn-ADH-like_protein"/>
</dbReference>
<dbReference type="SUPFAM" id="SSF50129">
    <property type="entry name" value="GroES-like"/>
    <property type="match status" value="1"/>
</dbReference>
<evidence type="ECO:0000313" key="2">
    <source>
        <dbReference type="EMBL" id="MCY0093281.1"/>
    </source>
</evidence>
<dbReference type="InterPro" id="IPR013154">
    <property type="entry name" value="ADH-like_N"/>
</dbReference>
<evidence type="ECO:0000259" key="1">
    <source>
        <dbReference type="SMART" id="SM00829"/>
    </source>
</evidence>